<comment type="similarity">
    <text evidence="2 8">Belongs to the binding-protein-dependent transport system permease family. CysTW subfamily.</text>
</comment>
<keyword evidence="5 8" id="KW-0812">Transmembrane</keyword>
<feature type="transmembrane region" description="Helical" evidence="8">
    <location>
        <begin position="132"/>
        <end position="151"/>
    </location>
</feature>
<name>A0A7C3UNM4_UNCW3</name>
<sequence length="284" mass="31472">MRRIGGVRANFGFVISALPLFLFLAIIIYAFFYLLQNGIKVLSWEFLTSFPKKGMTEGGIFPAVIGTIYVTFISLLFAVPIGVASGIYLSEYAPDNFFVKFIRISGRSLAGIPSIVYGLFGVAFFVRTLGMGMSILASGLTLSLLALPVLITTTEEAMRTVPISFREAALALGATKWETIRFHVLPYAFPGILTGILLSFARACGETAPILFTGVTFYLKYLPRTPLSKFMALPYHLFILATQHENILKVRPLAFGTALVLLLLVLSFSTLAFYFRKKMIKKEW</sequence>
<accession>A0A7C3UNM4</accession>
<evidence type="ECO:0000256" key="5">
    <source>
        <dbReference type="ARBA" id="ARBA00022692"/>
    </source>
</evidence>
<dbReference type="AlphaFoldDB" id="A0A7C3UNM4"/>
<keyword evidence="6 8" id="KW-1133">Transmembrane helix</keyword>
<proteinExistence type="inferred from homology"/>
<dbReference type="EMBL" id="DTMQ01000011">
    <property type="protein sequence ID" value="HGE98743.1"/>
    <property type="molecule type" value="Genomic_DNA"/>
</dbReference>
<evidence type="ECO:0000256" key="6">
    <source>
        <dbReference type="ARBA" id="ARBA00022989"/>
    </source>
</evidence>
<evidence type="ECO:0000256" key="1">
    <source>
        <dbReference type="ARBA" id="ARBA00004651"/>
    </source>
</evidence>
<organism evidence="10">
    <name type="scientific">candidate division WOR-3 bacterium</name>
    <dbReference type="NCBI Taxonomy" id="2052148"/>
    <lineage>
        <taxon>Bacteria</taxon>
        <taxon>Bacteria division WOR-3</taxon>
    </lineage>
</organism>
<comment type="subcellular location">
    <subcellularLocation>
        <location evidence="1 8">Cell membrane</location>
        <topology evidence="1 8">Multi-pass membrane protein</topology>
    </subcellularLocation>
</comment>
<gene>
    <name evidence="10" type="primary">pstA</name>
    <name evidence="10" type="ORF">ENX07_01530</name>
</gene>
<dbReference type="NCBIfam" id="TIGR00974">
    <property type="entry name" value="3a0107s02c"/>
    <property type="match status" value="1"/>
</dbReference>
<protein>
    <recommendedName>
        <fullName evidence="8">Phosphate transport system permease protein PstA</fullName>
    </recommendedName>
</protein>
<keyword evidence="7 8" id="KW-0472">Membrane</keyword>
<dbReference type="GO" id="GO:0005315">
    <property type="term" value="F:phosphate transmembrane transporter activity"/>
    <property type="evidence" value="ECO:0007669"/>
    <property type="project" value="InterPro"/>
</dbReference>
<dbReference type="PANTHER" id="PTHR43470">
    <property type="entry name" value="PHOSPHATE TRANSPORT SYSTEM PERMEASE PROTEIN PSTA-RELATED"/>
    <property type="match status" value="1"/>
</dbReference>
<keyword evidence="3" id="KW-0813">Transport</keyword>
<dbReference type="GO" id="GO:0005886">
    <property type="term" value="C:plasma membrane"/>
    <property type="evidence" value="ECO:0007669"/>
    <property type="project" value="UniProtKB-SubCell"/>
</dbReference>
<dbReference type="InterPro" id="IPR005672">
    <property type="entry name" value="Phosphate_PstA"/>
</dbReference>
<dbReference type="CDD" id="cd06261">
    <property type="entry name" value="TM_PBP2"/>
    <property type="match status" value="1"/>
</dbReference>
<feature type="transmembrane region" description="Helical" evidence="8">
    <location>
        <begin position="253"/>
        <end position="275"/>
    </location>
</feature>
<feature type="transmembrane region" description="Helical" evidence="8">
    <location>
        <begin position="60"/>
        <end position="89"/>
    </location>
</feature>
<dbReference type="PROSITE" id="PS50928">
    <property type="entry name" value="ABC_TM1"/>
    <property type="match status" value="1"/>
</dbReference>
<feature type="domain" description="ABC transmembrane type-1" evidence="9">
    <location>
        <begin position="64"/>
        <end position="272"/>
    </location>
</feature>
<dbReference type="GO" id="GO:0035435">
    <property type="term" value="P:phosphate ion transmembrane transport"/>
    <property type="evidence" value="ECO:0007669"/>
    <property type="project" value="InterPro"/>
</dbReference>
<evidence type="ECO:0000259" key="9">
    <source>
        <dbReference type="PROSITE" id="PS50928"/>
    </source>
</evidence>
<feature type="transmembrane region" description="Helical" evidence="8">
    <location>
        <begin position="109"/>
        <end position="126"/>
    </location>
</feature>
<keyword evidence="4 8" id="KW-1003">Cell membrane</keyword>
<dbReference type="InterPro" id="IPR000515">
    <property type="entry name" value="MetI-like"/>
</dbReference>
<dbReference type="SUPFAM" id="SSF161098">
    <property type="entry name" value="MetI-like"/>
    <property type="match status" value="1"/>
</dbReference>
<feature type="transmembrane region" description="Helical" evidence="8">
    <location>
        <begin position="12"/>
        <end position="35"/>
    </location>
</feature>
<dbReference type="InterPro" id="IPR035906">
    <property type="entry name" value="MetI-like_sf"/>
</dbReference>
<dbReference type="Pfam" id="PF00528">
    <property type="entry name" value="BPD_transp_1"/>
    <property type="match status" value="1"/>
</dbReference>
<evidence type="ECO:0000256" key="7">
    <source>
        <dbReference type="ARBA" id="ARBA00023136"/>
    </source>
</evidence>
<feature type="transmembrane region" description="Helical" evidence="8">
    <location>
        <begin position="184"/>
        <end position="203"/>
    </location>
</feature>
<evidence type="ECO:0000256" key="4">
    <source>
        <dbReference type="ARBA" id="ARBA00022475"/>
    </source>
</evidence>
<comment type="caution">
    <text evidence="10">The sequence shown here is derived from an EMBL/GenBank/DDBJ whole genome shotgun (WGS) entry which is preliminary data.</text>
</comment>
<dbReference type="Gene3D" id="1.10.3720.10">
    <property type="entry name" value="MetI-like"/>
    <property type="match status" value="1"/>
</dbReference>
<evidence type="ECO:0000256" key="3">
    <source>
        <dbReference type="ARBA" id="ARBA00022448"/>
    </source>
</evidence>
<reference evidence="10" key="1">
    <citation type="journal article" date="2020" name="mSystems">
        <title>Genome- and Community-Level Interaction Insights into Carbon Utilization and Element Cycling Functions of Hydrothermarchaeota in Hydrothermal Sediment.</title>
        <authorList>
            <person name="Zhou Z."/>
            <person name="Liu Y."/>
            <person name="Xu W."/>
            <person name="Pan J."/>
            <person name="Luo Z.H."/>
            <person name="Li M."/>
        </authorList>
    </citation>
    <scope>NUCLEOTIDE SEQUENCE [LARGE SCALE GENOMIC DNA]</scope>
    <source>
        <strain evidence="10">SpSt-906</strain>
    </source>
</reference>
<evidence type="ECO:0000256" key="8">
    <source>
        <dbReference type="RuleBase" id="RU363043"/>
    </source>
</evidence>
<evidence type="ECO:0000313" key="10">
    <source>
        <dbReference type="EMBL" id="HGE98743.1"/>
    </source>
</evidence>
<dbReference type="PANTHER" id="PTHR43470:SF3">
    <property type="entry name" value="PHOSPHATE TRANSPORT SYSTEM PERMEASE PROTEIN PSTA-RELATED"/>
    <property type="match status" value="1"/>
</dbReference>
<evidence type="ECO:0000256" key="2">
    <source>
        <dbReference type="ARBA" id="ARBA00007069"/>
    </source>
</evidence>